<keyword evidence="3" id="KW-1185">Reference proteome</keyword>
<dbReference type="Gene3D" id="3.40.50.150">
    <property type="entry name" value="Vaccinia Virus protein VP39"/>
    <property type="match status" value="1"/>
</dbReference>
<reference evidence="3" key="1">
    <citation type="journal article" date="2019" name="Int. J. Syst. Evol. Microbiol.">
        <title>The Global Catalogue of Microorganisms (GCM) 10K type strain sequencing project: providing services to taxonomists for standard genome sequencing and annotation.</title>
        <authorList>
            <consortium name="The Broad Institute Genomics Platform"/>
            <consortium name="The Broad Institute Genome Sequencing Center for Infectious Disease"/>
            <person name="Wu L."/>
            <person name="Ma J."/>
        </authorList>
    </citation>
    <scope>NUCLEOTIDE SEQUENCE [LARGE SCALE GENOMIC DNA]</scope>
    <source>
        <strain evidence="3">JCM 17695</strain>
    </source>
</reference>
<dbReference type="SUPFAM" id="SSF53335">
    <property type="entry name" value="S-adenosyl-L-methionine-dependent methyltransferases"/>
    <property type="match status" value="1"/>
</dbReference>
<gene>
    <name evidence="2" type="ORF">ACFQV2_39155</name>
</gene>
<accession>A0ABW2U0J6</accession>
<dbReference type="EMBL" id="JBHTEY010000004">
    <property type="protein sequence ID" value="MFC7618475.1"/>
    <property type="molecule type" value="Genomic_DNA"/>
</dbReference>
<protein>
    <submittedName>
        <fullName evidence="2">Class I SAM-dependent methyltransferase</fullName>
        <ecNumber evidence="2">2.1.1.222</ecNumber>
        <ecNumber evidence="2">2.1.1.64</ecNumber>
    </submittedName>
</protein>
<evidence type="ECO:0000259" key="1">
    <source>
        <dbReference type="Pfam" id="PF13649"/>
    </source>
</evidence>
<comment type="caution">
    <text evidence="2">The sequence shown here is derived from an EMBL/GenBank/DDBJ whole genome shotgun (WGS) entry which is preliminary data.</text>
</comment>
<dbReference type="CDD" id="cd02440">
    <property type="entry name" value="AdoMet_MTases"/>
    <property type="match status" value="1"/>
</dbReference>
<sequence length="234" mass="25935">MTSTGQNPDLGRAREMADRVNAAGGTYHRLELAPGVVLDGDYDMDRYVGHYRVPERLDGQTFLDVGTSSGYFALEAHKRGAKVSAIDLWPEDCLLAEISDKMGLGIEYHRKNIYDLDESFGTFDFVMCGSLLLHLPDQFGAIRALRSVTGKRLVVSTATTVDSATNVEPLCNFIGKRADDGDYWAYWEVSAAALRAMLLAAGFSRVDNIEHFSLDTEAHRVQYSVRHVVMSAYV</sequence>
<keyword evidence="2" id="KW-0489">Methyltransferase</keyword>
<feature type="domain" description="Methyltransferase" evidence="1">
    <location>
        <begin position="63"/>
        <end position="148"/>
    </location>
</feature>
<name>A0ABW2U0J6_9PSEU</name>
<organism evidence="2 3">
    <name type="scientific">Actinokineospora soli</name>
    <dbReference type="NCBI Taxonomy" id="1048753"/>
    <lineage>
        <taxon>Bacteria</taxon>
        <taxon>Bacillati</taxon>
        <taxon>Actinomycetota</taxon>
        <taxon>Actinomycetes</taxon>
        <taxon>Pseudonocardiales</taxon>
        <taxon>Pseudonocardiaceae</taxon>
        <taxon>Actinokineospora</taxon>
    </lineage>
</organism>
<dbReference type="GO" id="GO:0032259">
    <property type="term" value="P:methylation"/>
    <property type="evidence" value="ECO:0007669"/>
    <property type="project" value="UniProtKB-KW"/>
</dbReference>
<dbReference type="InterPro" id="IPR029063">
    <property type="entry name" value="SAM-dependent_MTases_sf"/>
</dbReference>
<keyword evidence="2" id="KW-0808">Transferase</keyword>
<dbReference type="GO" id="GO:0102208">
    <property type="term" value="F:2-polyprenyl-6-hydroxyphenol methylase activity"/>
    <property type="evidence" value="ECO:0007669"/>
    <property type="project" value="UniProtKB-EC"/>
</dbReference>
<dbReference type="Proteomes" id="UP001596512">
    <property type="component" value="Unassembled WGS sequence"/>
</dbReference>
<dbReference type="Pfam" id="PF13649">
    <property type="entry name" value="Methyltransf_25"/>
    <property type="match status" value="1"/>
</dbReference>
<proteinExistence type="predicted"/>
<dbReference type="GO" id="GO:0061542">
    <property type="term" value="F:3-demethylubiquinol 3-O-methyltransferase activity"/>
    <property type="evidence" value="ECO:0007669"/>
    <property type="project" value="UniProtKB-EC"/>
</dbReference>
<dbReference type="EC" id="2.1.1.64" evidence="2"/>
<evidence type="ECO:0000313" key="2">
    <source>
        <dbReference type="EMBL" id="MFC7618475.1"/>
    </source>
</evidence>
<evidence type="ECO:0000313" key="3">
    <source>
        <dbReference type="Proteomes" id="UP001596512"/>
    </source>
</evidence>
<dbReference type="InterPro" id="IPR041698">
    <property type="entry name" value="Methyltransf_25"/>
</dbReference>
<dbReference type="EC" id="2.1.1.222" evidence="2"/>